<proteinExistence type="predicted"/>
<evidence type="ECO:0000313" key="2">
    <source>
        <dbReference type="Proteomes" id="UP000299102"/>
    </source>
</evidence>
<accession>A0A4C1UBD7</accession>
<comment type="caution">
    <text evidence="1">The sequence shown here is derived from an EMBL/GenBank/DDBJ whole genome shotgun (WGS) entry which is preliminary data.</text>
</comment>
<dbReference type="AlphaFoldDB" id="A0A4C1UBD7"/>
<sequence length="79" mass="8671">MFAKKNISKDSSAVSRKSPFGFRTSRRYLTGVSTLRQCIPDIGKRVRVPVVQPSLSCPPYPSVSPLRLSSAIIMSLVFG</sequence>
<evidence type="ECO:0000313" key="1">
    <source>
        <dbReference type="EMBL" id="GBP23721.1"/>
    </source>
</evidence>
<organism evidence="1 2">
    <name type="scientific">Eumeta variegata</name>
    <name type="common">Bagworm moth</name>
    <name type="synonym">Eumeta japonica</name>
    <dbReference type="NCBI Taxonomy" id="151549"/>
    <lineage>
        <taxon>Eukaryota</taxon>
        <taxon>Metazoa</taxon>
        <taxon>Ecdysozoa</taxon>
        <taxon>Arthropoda</taxon>
        <taxon>Hexapoda</taxon>
        <taxon>Insecta</taxon>
        <taxon>Pterygota</taxon>
        <taxon>Neoptera</taxon>
        <taxon>Endopterygota</taxon>
        <taxon>Lepidoptera</taxon>
        <taxon>Glossata</taxon>
        <taxon>Ditrysia</taxon>
        <taxon>Tineoidea</taxon>
        <taxon>Psychidae</taxon>
        <taxon>Oiketicinae</taxon>
        <taxon>Eumeta</taxon>
    </lineage>
</organism>
<reference evidence="1 2" key="1">
    <citation type="journal article" date="2019" name="Commun. Biol.">
        <title>The bagworm genome reveals a unique fibroin gene that provides high tensile strength.</title>
        <authorList>
            <person name="Kono N."/>
            <person name="Nakamura H."/>
            <person name="Ohtoshi R."/>
            <person name="Tomita M."/>
            <person name="Numata K."/>
            <person name="Arakawa K."/>
        </authorList>
    </citation>
    <scope>NUCLEOTIDE SEQUENCE [LARGE SCALE GENOMIC DNA]</scope>
</reference>
<dbReference type="EMBL" id="BGZK01000153">
    <property type="protein sequence ID" value="GBP23721.1"/>
    <property type="molecule type" value="Genomic_DNA"/>
</dbReference>
<protein>
    <submittedName>
        <fullName evidence="1">Uncharacterized protein</fullName>
    </submittedName>
</protein>
<dbReference type="Proteomes" id="UP000299102">
    <property type="component" value="Unassembled WGS sequence"/>
</dbReference>
<name>A0A4C1UBD7_EUMVA</name>
<gene>
    <name evidence="1" type="ORF">EVAR_13676_1</name>
</gene>
<keyword evidence="2" id="KW-1185">Reference proteome</keyword>